<dbReference type="InterPro" id="IPR044150">
    <property type="entry name" value="HDAC_classIV"/>
</dbReference>
<dbReference type="InterPro" id="IPR023801">
    <property type="entry name" value="His_deacetylse_dom"/>
</dbReference>
<keyword evidence="1" id="KW-0378">Hydrolase</keyword>
<dbReference type="Proteomes" id="UP000002630">
    <property type="component" value="Linkage Group LG17"/>
</dbReference>
<dbReference type="PANTHER" id="PTHR10625:SF19">
    <property type="entry name" value="HISTONE DEACETYLASE 12"/>
    <property type="match status" value="1"/>
</dbReference>
<evidence type="ECO:0000259" key="2">
    <source>
        <dbReference type="Pfam" id="PF00850"/>
    </source>
</evidence>
<dbReference type="AlphaFoldDB" id="D7FV83"/>
<dbReference type="PRINTS" id="PR01270">
    <property type="entry name" value="HDASUPER"/>
</dbReference>
<dbReference type="GO" id="GO:0040029">
    <property type="term" value="P:epigenetic regulation of gene expression"/>
    <property type="evidence" value="ECO:0007669"/>
    <property type="project" value="TreeGrafter"/>
</dbReference>
<evidence type="ECO:0000313" key="4">
    <source>
        <dbReference type="Proteomes" id="UP000002630"/>
    </source>
</evidence>
<name>D7FV83_ECTSI</name>
<accession>D7FV83</accession>
<organism evidence="3 4">
    <name type="scientific">Ectocarpus siliculosus</name>
    <name type="common">Brown alga</name>
    <name type="synonym">Conferva siliculosa</name>
    <dbReference type="NCBI Taxonomy" id="2880"/>
    <lineage>
        <taxon>Eukaryota</taxon>
        <taxon>Sar</taxon>
        <taxon>Stramenopiles</taxon>
        <taxon>Ochrophyta</taxon>
        <taxon>PX clade</taxon>
        <taxon>Phaeophyceae</taxon>
        <taxon>Ectocarpales</taxon>
        <taxon>Ectocarpaceae</taxon>
        <taxon>Ectocarpus</taxon>
    </lineage>
</organism>
<dbReference type="EMBL" id="FN649742">
    <property type="protein sequence ID" value="CBJ26255.1"/>
    <property type="molecule type" value="Genomic_DNA"/>
</dbReference>
<dbReference type="GO" id="GO:0004407">
    <property type="term" value="F:histone deacetylase activity"/>
    <property type="evidence" value="ECO:0007669"/>
    <property type="project" value="InterPro"/>
</dbReference>
<dbReference type="OrthoDB" id="437693at2759"/>
<dbReference type="SUPFAM" id="SSF52768">
    <property type="entry name" value="Arginase/deacetylase"/>
    <property type="match status" value="1"/>
</dbReference>
<evidence type="ECO:0000313" key="3">
    <source>
        <dbReference type="EMBL" id="CBJ26255.1"/>
    </source>
</evidence>
<dbReference type="EMBL" id="FN648475">
    <property type="protein sequence ID" value="CBJ26255.1"/>
    <property type="molecule type" value="Genomic_DNA"/>
</dbReference>
<dbReference type="Gene3D" id="3.40.800.20">
    <property type="entry name" value="Histone deacetylase domain"/>
    <property type="match status" value="1"/>
</dbReference>
<dbReference type="GO" id="GO:0016787">
    <property type="term" value="F:hydrolase activity"/>
    <property type="evidence" value="ECO:0007669"/>
    <property type="project" value="UniProtKB-KW"/>
</dbReference>
<dbReference type="STRING" id="2880.D7FV83"/>
<evidence type="ECO:0000256" key="1">
    <source>
        <dbReference type="ARBA" id="ARBA00022801"/>
    </source>
</evidence>
<dbReference type="OMA" id="DGFCIFN"/>
<dbReference type="InterPro" id="IPR037138">
    <property type="entry name" value="His_deacetylse_dom_sf"/>
</dbReference>
<proteinExistence type="predicted"/>
<reference evidence="3 4" key="1">
    <citation type="journal article" date="2010" name="Nature">
        <title>The Ectocarpus genome and the independent evolution of multicellularity in brown algae.</title>
        <authorList>
            <person name="Cock J.M."/>
            <person name="Sterck L."/>
            <person name="Rouze P."/>
            <person name="Scornet D."/>
            <person name="Allen A.E."/>
            <person name="Amoutzias G."/>
            <person name="Anthouard V."/>
            <person name="Artiguenave F."/>
            <person name="Aury J.M."/>
            <person name="Badger J.H."/>
            <person name="Beszteri B."/>
            <person name="Billiau K."/>
            <person name="Bonnet E."/>
            <person name="Bothwell J.H."/>
            <person name="Bowler C."/>
            <person name="Boyen C."/>
            <person name="Brownlee C."/>
            <person name="Carrano C.J."/>
            <person name="Charrier B."/>
            <person name="Cho G.Y."/>
            <person name="Coelho S.M."/>
            <person name="Collen J."/>
            <person name="Corre E."/>
            <person name="Da Silva C."/>
            <person name="Delage L."/>
            <person name="Delaroque N."/>
            <person name="Dittami S.M."/>
            <person name="Doulbeau S."/>
            <person name="Elias M."/>
            <person name="Farnham G."/>
            <person name="Gachon C.M."/>
            <person name="Gschloessl B."/>
            <person name="Heesch S."/>
            <person name="Jabbari K."/>
            <person name="Jubin C."/>
            <person name="Kawai H."/>
            <person name="Kimura K."/>
            <person name="Kloareg B."/>
            <person name="Kupper F.C."/>
            <person name="Lang D."/>
            <person name="Le Bail A."/>
            <person name="Leblanc C."/>
            <person name="Lerouge P."/>
            <person name="Lohr M."/>
            <person name="Lopez P.J."/>
            <person name="Martens C."/>
            <person name="Maumus F."/>
            <person name="Michel G."/>
            <person name="Miranda-Saavedra D."/>
            <person name="Morales J."/>
            <person name="Moreau H."/>
            <person name="Motomura T."/>
            <person name="Nagasato C."/>
            <person name="Napoli C.A."/>
            <person name="Nelson D.R."/>
            <person name="Nyvall-Collen P."/>
            <person name="Peters A.F."/>
            <person name="Pommier C."/>
            <person name="Potin P."/>
            <person name="Poulain J."/>
            <person name="Quesneville H."/>
            <person name="Read B."/>
            <person name="Rensing S.A."/>
            <person name="Ritter A."/>
            <person name="Rousvoal S."/>
            <person name="Samanta M."/>
            <person name="Samson G."/>
            <person name="Schroeder D.C."/>
            <person name="Segurens B."/>
            <person name="Strittmatter M."/>
            <person name="Tonon T."/>
            <person name="Tregear J.W."/>
            <person name="Valentin K."/>
            <person name="von Dassow P."/>
            <person name="Yamagishi T."/>
            <person name="Van de Peer Y."/>
            <person name="Wincker P."/>
        </authorList>
    </citation>
    <scope>NUCLEOTIDE SEQUENCE [LARGE SCALE GENOMIC DNA]</scope>
    <source>
        <strain evidence="4">Ec32 / CCAP1310/4</strain>
    </source>
</reference>
<sequence length="362" mass="39164">MMRLLAPLKAGSGPLLRAFSSLSADNGTQAGTLFGSLGGIVHKDLPPLVYHERYSADPWPPKHSFPMSKFSDLAELLADTNGPLGDEGPVAMKGAFRPMDRPPHKWFEAVHDPPYYRAFVGGALDEKAIRRIGLPYTEPLVDRTLLEVSGTVLAARLALKFGLACNLAGGTHHAHKGFGSGYTILNDLAVASRVVQADGTASKVTIVDCDVHQGDGTATIFADDASVRTLSFHCQDNFPAVKPASDIDVGFPPGAGDEDLLSALRRVLPHEFAQYPPDLVLYDAGVDMHAGDRLGKMLISDEGLLARDYYVISTCLEMGLPVACVVGGGYDSDRDVLARRHSTVFKAAFQAWREFDMRTNWR</sequence>
<dbReference type="eggNOG" id="KOG1344">
    <property type="taxonomic scope" value="Eukaryota"/>
</dbReference>
<protein>
    <submittedName>
        <fullName evidence="3">Histone deacetylase family protein, plastidal</fullName>
    </submittedName>
</protein>
<gene>
    <name evidence="3" type="ORF">Esi_0029_0022</name>
</gene>
<dbReference type="InterPro" id="IPR023696">
    <property type="entry name" value="Ureohydrolase_dom_sf"/>
</dbReference>
<dbReference type="InParanoid" id="D7FV83"/>
<dbReference type="Pfam" id="PF00850">
    <property type="entry name" value="Hist_deacetyl"/>
    <property type="match status" value="1"/>
</dbReference>
<dbReference type="PANTHER" id="PTHR10625">
    <property type="entry name" value="HISTONE DEACETYLASE HDAC1-RELATED"/>
    <property type="match status" value="1"/>
</dbReference>
<keyword evidence="4" id="KW-1185">Reference proteome</keyword>
<feature type="domain" description="Histone deacetylase" evidence="2">
    <location>
        <begin position="103"/>
        <end position="333"/>
    </location>
</feature>
<dbReference type="CDD" id="cd09993">
    <property type="entry name" value="HDAC_classIV"/>
    <property type="match status" value="1"/>
</dbReference>
<dbReference type="InterPro" id="IPR000286">
    <property type="entry name" value="HDACs"/>
</dbReference>